<keyword evidence="2" id="KW-1185">Reference proteome</keyword>
<evidence type="ECO:0000313" key="2">
    <source>
        <dbReference type="Proteomes" id="UP000005615"/>
    </source>
</evidence>
<gene>
    <name evidence="1" type="ORF">IMCC3088_2361</name>
</gene>
<comment type="caution">
    <text evidence="1">The sequence shown here is derived from an EMBL/GenBank/DDBJ whole genome shotgun (WGS) entry which is preliminary data.</text>
</comment>
<sequence length="38" mass="4406">MKGNLNCQETKHDEAMHYMGKPPLCQGFIIDYSQQYAD</sequence>
<name>F3L3Y0_9GAMM</name>
<proteinExistence type="predicted"/>
<dbReference type="EMBL" id="AEIG01000069">
    <property type="protein sequence ID" value="EGG28963.1"/>
    <property type="molecule type" value="Genomic_DNA"/>
</dbReference>
<protein>
    <submittedName>
        <fullName evidence="1">Uncharacterized protein</fullName>
    </submittedName>
</protein>
<dbReference type="STRING" id="2518989.IMCC3088_2361"/>
<evidence type="ECO:0000313" key="1">
    <source>
        <dbReference type="EMBL" id="EGG28963.1"/>
    </source>
</evidence>
<accession>F3L3Y0</accession>
<organism evidence="1 2">
    <name type="scientific">Aequoribacter fuscus</name>
    <dbReference type="NCBI Taxonomy" id="2518989"/>
    <lineage>
        <taxon>Bacteria</taxon>
        <taxon>Pseudomonadati</taxon>
        <taxon>Pseudomonadota</taxon>
        <taxon>Gammaproteobacteria</taxon>
        <taxon>Cellvibrionales</taxon>
        <taxon>Halieaceae</taxon>
        <taxon>Aequoribacter</taxon>
    </lineage>
</organism>
<reference evidence="1 2" key="1">
    <citation type="journal article" date="2011" name="J. Bacteriol.">
        <title>Genome sequence of strain IMCC3088, a proteorhodopsin-containing marine bacterium belonging to the OM60/NOR5 clade.</title>
        <authorList>
            <person name="Jang Y."/>
            <person name="Oh H.M."/>
            <person name="Kang I."/>
            <person name="Lee K."/>
            <person name="Yang S.J."/>
            <person name="Cho J.C."/>
        </authorList>
    </citation>
    <scope>NUCLEOTIDE SEQUENCE [LARGE SCALE GENOMIC DNA]</scope>
    <source>
        <strain evidence="1 2">IMCC3088</strain>
    </source>
</reference>
<dbReference type="AlphaFoldDB" id="F3L3Y0"/>
<dbReference type="Proteomes" id="UP000005615">
    <property type="component" value="Unassembled WGS sequence"/>
</dbReference>